<dbReference type="SUPFAM" id="SSF54171">
    <property type="entry name" value="DNA-binding domain"/>
    <property type="match status" value="1"/>
</dbReference>
<evidence type="ECO:0000256" key="4">
    <source>
        <dbReference type="ARBA" id="ARBA00023125"/>
    </source>
</evidence>
<dbReference type="EMBL" id="JAWXYG010000013">
    <property type="protein sequence ID" value="KAK4255486.1"/>
    <property type="molecule type" value="Genomic_DNA"/>
</dbReference>
<evidence type="ECO:0000313" key="12">
    <source>
        <dbReference type="Proteomes" id="UP001293593"/>
    </source>
</evidence>
<protein>
    <recommendedName>
        <fullName evidence="10">AP2/ERF domain-containing protein</fullName>
    </recommendedName>
</protein>
<evidence type="ECO:0000313" key="11">
    <source>
        <dbReference type="EMBL" id="KAK4255486.1"/>
    </source>
</evidence>
<dbReference type="Pfam" id="PF00847">
    <property type="entry name" value="AP2"/>
    <property type="match status" value="1"/>
</dbReference>
<dbReference type="Gene3D" id="3.30.730.10">
    <property type="entry name" value="AP2/ERF domain"/>
    <property type="match status" value="1"/>
</dbReference>
<keyword evidence="4" id="KW-0238">DNA-binding</keyword>
<dbReference type="InterPro" id="IPR016177">
    <property type="entry name" value="DNA-bd_dom_sf"/>
</dbReference>
<sequence length="282" mass="31850">MDRFTNGIDDSSSERQQWKPVYDEASKPIYHTFVSVSSSSSSITFPFALDKSPYQPAAINHQLMNSLAPDHHHHPQQQQYLRPLHTTKLYRGVRQRHWGKWVAEIRLPNSRNRLWLGTFETAEDAALAYDREAFKLRGHNAKLNFPHLFLSKPPNSNDSSSSSSKQPEPEEENNEFQETAGGNETGEGVAEAGELVSGNMEAWYKAIPQGWGPESPVWDDLYAANNLLFQSSSQFGFVDPNYQQEFHDVNNNAQGQEDKTGTDCSCSASSSACLMKPFFWKD</sequence>
<feature type="domain" description="AP2/ERF" evidence="10">
    <location>
        <begin position="89"/>
        <end position="146"/>
    </location>
</feature>
<dbReference type="PANTHER" id="PTHR31657">
    <property type="entry name" value="ETHYLENE-RESPONSIVE TRANSCRIPTION FACTOR ERF061"/>
    <property type="match status" value="1"/>
</dbReference>
<dbReference type="PROSITE" id="PS51032">
    <property type="entry name" value="AP2_ERF"/>
    <property type="match status" value="1"/>
</dbReference>
<dbReference type="GO" id="GO:0000976">
    <property type="term" value="F:transcription cis-regulatory region binding"/>
    <property type="evidence" value="ECO:0007669"/>
    <property type="project" value="UniProtKB-ARBA"/>
</dbReference>
<dbReference type="GO" id="GO:0003700">
    <property type="term" value="F:DNA-binding transcription factor activity"/>
    <property type="evidence" value="ECO:0007669"/>
    <property type="project" value="InterPro"/>
</dbReference>
<keyword evidence="3" id="KW-0805">Transcription regulation</keyword>
<dbReference type="PANTHER" id="PTHR31657:SF19">
    <property type="entry name" value="ETHYLENE-RESPONSIVE TRANSCRIPTION FACTOR ERF053"/>
    <property type="match status" value="1"/>
</dbReference>
<keyword evidence="6" id="KW-0804">Transcription</keyword>
<gene>
    <name evidence="11" type="ORF">QN277_008484</name>
</gene>
<evidence type="ECO:0000256" key="8">
    <source>
        <dbReference type="ARBA" id="ARBA00024343"/>
    </source>
</evidence>
<dbReference type="AlphaFoldDB" id="A0AAE1IQG1"/>
<keyword evidence="2" id="KW-0936">Ethylene signaling pathway</keyword>
<evidence type="ECO:0000256" key="1">
    <source>
        <dbReference type="ARBA" id="ARBA00004123"/>
    </source>
</evidence>
<dbReference type="InterPro" id="IPR001471">
    <property type="entry name" value="AP2/ERF_dom"/>
</dbReference>
<dbReference type="InterPro" id="IPR036955">
    <property type="entry name" value="AP2/ERF_dom_sf"/>
</dbReference>
<reference evidence="11" key="1">
    <citation type="submission" date="2023-10" db="EMBL/GenBank/DDBJ databases">
        <title>Chromosome-level genome of the transformable northern wattle, Acacia crassicarpa.</title>
        <authorList>
            <person name="Massaro I."/>
            <person name="Sinha N.R."/>
            <person name="Poethig S."/>
            <person name="Leichty A.R."/>
        </authorList>
    </citation>
    <scope>NUCLEOTIDE SEQUENCE</scope>
    <source>
        <strain evidence="11">Acra3RX</strain>
        <tissue evidence="11">Leaf</tissue>
    </source>
</reference>
<evidence type="ECO:0000256" key="3">
    <source>
        <dbReference type="ARBA" id="ARBA00023015"/>
    </source>
</evidence>
<proteinExistence type="inferred from homology"/>
<dbReference type="GO" id="GO:0005634">
    <property type="term" value="C:nucleus"/>
    <property type="evidence" value="ECO:0007669"/>
    <property type="project" value="UniProtKB-SubCell"/>
</dbReference>
<dbReference type="SMART" id="SM00380">
    <property type="entry name" value="AP2"/>
    <property type="match status" value="1"/>
</dbReference>
<dbReference type="InterPro" id="IPR051758">
    <property type="entry name" value="ERF/AP2-like"/>
</dbReference>
<evidence type="ECO:0000259" key="10">
    <source>
        <dbReference type="PROSITE" id="PS51032"/>
    </source>
</evidence>
<keyword evidence="7" id="KW-0539">Nucleus</keyword>
<evidence type="ECO:0000256" key="9">
    <source>
        <dbReference type="SAM" id="MobiDB-lite"/>
    </source>
</evidence>
<feature type="compositionally biased region" description="Low complexity" evidence="9">
    <location>
        <begin position="151"/>
        <end position="166"/>
    </location>
</feature>
<organism evidence="11 12">
    <name type="scientific">Acacia crassicarpa</name>
    <name type="common">northern wattle</name>
    <dbReference type="NCBI Taxonomy" id="499986"/>
    <lineage>
        <taxon>Eukaryota</taxon>
        <taxon>Viridiplantae</taxon>
        <taxon>Streptophyta</taxon>
        <taxon>Embryophyta</taxon>
        <taxon>Tracheophyta</taxon>
        <taxon>Spermatophyta</taxon>
        <taxon>Magnoliopsida</taxon>
        <taxon>eudicotyledons</taxon>
        <taxon>Gunneridae</taxon>
        <taxon>Pentapetalae</taxon>
        <taxon>rosids</taxon>
        <taxon>fabids</taxon>
        <taxon>Fabales</taxon>
        <taxon>Fabaceae</taxon>
        <taxon>Caesalpinioideae</taxon>
        <taxon>mimosoid clade</taxon>
        <taxon>Acacieae</taxon>
        <taxon>Acacia</taxon>
    </lineage>
</organism>
<dbReference type="GO" id="GO:0009873">
    <property type="term" value="P:ethylene-activated signaling pathway"/>
    <property type="evidence" value="ECO:0007669"/>
    <property type="project" value="UniProtKB-KW"/>
</dbReference>
<keyword evidence="12" id="KW-1185">Reference proteome</keyword>
<evidence type="ECO:0000256" key="6">
    <source>
        <dbReference type="ARBA" id="ARBA00023163"/>
    </source>
</evidence>
<feature type="region of interest" description="Disordered" evidence="9">
    <location>
        <begin position="147"/>
        <end position="186"/>
    </location>
</feature>
<keyword evidence="5" id="KW-0010">Activator</keyword>
<comment type="similarity">
    <text evidence="8">Belongs to the AP2/ERF transcription factor family. ERF subfamily.</text>
</comment>
<dbReference type="FunFam" id="3.30.730.10:FF:000001">
    <property type="entry name" value="Ethylene-responsive transcription factor 2"/>
    <property type="match status" value="1"/>
</dbReference>
<comment type="caution">
    <text evidence="11">The sequence shown here is derived from an EMBL/GenBank/DDBJ whole genome shotgun (WGS) entry which is preliminary data.</text>
</comment>
<comment type="subcellular location">
    <subcellularLocation>
        <location evidence="1">Nucleus</location>
    </subcellularLocation>
</comment>
<accession>A0AAE1IQG1</accession>
<dbReference type="CDD" id="cd00018">
    <property type="entry name" value="AP2"/>
    <property type="match status" value="1"/>
</dbReference>
<evidence type="ECO:0000256" key="5">
    <source>
        <dbReference type="ARBA" id="ARBA00023159"/>
    </source>
</evidence>
<dbReference type="PRINTS" id="PR00367">
    <property type="entry name" value="ETHRSPELEMNT"/>
</dbReference>
<evidence type="ECO:0000256" key="2">
    <source>
        <dbReference type="ARBA" id="ARBA00022745"/>
    </source>
</evidence>
<name>A0AAE1IQG1_9FABA</name>
<dbReference type="Proteomes" id="UP001293593">
    <property type="component" value="Unassembled WGS sequence"/>
</dbReference>
<evidence type="ECO:0000256" key="7">
    <source>
        <dbReference type="ARBA" id="ARBA00023242"/>
    </source>
</evidence>